<dbReference type="EMBL" id="LLXL01001260">
    <property type="protein sequence ID" value="PKK65445.1"/>
    <property type="molecule type" value="Genomic_DNA"/>
</dbReference>
<name>A0A2N1MUY4_9GLOM</name>
<accession>A0A2N1MUY4</accession>
<evidence type="ECO:0000313" key="3">
    <source>
        <dbReference type="Proteomes" id="UP000233469"/>
    </source>
</evidence>
<reference evidence="2 3" key="1">
    <citation type="submission" date="2016-04" db="EMBL/GenBank/DDBJ databases">
        <title>Genome analyses suggest a sexual origin of heterokaryosis in a supposedly ancient asexual fungus.</title>
        <authorList>
            <person name="Ropars J."/>
            <person name="Sedzielewska K."/>
            <person name="Noel J."/>
            <person name="Charron P."/>
            <person name="Farinelli L."/>
            <person name="Marton T."/>
            <person name="Kruger M."/>
            <person name="Pelin A."/>
            <person name="Brachmann A."/>
            <person name="Corradi N."/>
        </authorList>
    </citation>
    <scope>NUCLEOTIDE SEQUENCE [LARGE SCALE GENOMIC DNA]</scope>
    <source>
        <strain evidence="2 3">C2</strain>
    </source>
</reference>
<dbReference type="Proteomes" id="UP000233469">
    <property type="component" value="Unassembled WGS sequence"/>
</dbReference>
<feature type="coiled-coil region" evidence="1">
    <location>
        <begin position="75"/>
        <end position="102"/>
    </location>
</feature>
<proteinExistence type="predicted"/>
<sequence length="106" mass="12657">MEEVSEQFMVEFYTDREKNTNELNDVTIGHIVRKNFRRFLGDQASSLSRNNSISREWEEKNLKLEADVANKARLIKLQEEDVAEKTRLIKLQEEKIINLKKDWRSM</sequence>
<dbReference type="VEuPathDB" id="FungiDB:FUN_010047"/>
<reference evidence="2 3" key="2">
    <citation type="submission" date="2017-10" db="EMBL/GenBank/DDBJ databases">
        <title>Extensive intraspecific genome diversity in a model arbuscular mycorrhizal fungus.</title>
        <authorList>
            <person name="Chen E.C.H."/>
            <person name="Morin E."/>
            <person name="Baudet D."/>
            <person name="Noel J."/>
            <person name="Ndikumana S."/>
            <person name="Charron P."/>
            <person name="St-Onge C."/>
            <person name="Giorgi J."/>
            <person name="Grigoriev I.V."/>
            <person name="Roux C."/>
            <person name="Martin F.M."/>
            <person name="Corradi N."/>
        </authorList>
    </citation>
    <scope>NUCLEOTIDE SEQUENCE [LARGE SCALE GENOMIC DNA]</scope>
    <source>
        <strain evidence="2 3">C2</strain>
    </source>
</reference>
<comment type="caution">
    <text evidence="2">The sequence shown here is derived from an EMBL/GenBank/DDBJ whole genome shotgun (WGS) entry which is preliminary data.</text>
</comment>
<evidence type="ECO:0000256" key="1">
    <source>
        <dbReference type="SAM" id="Coils"/>
    </source>
</evidence>
<dbReference type="AlphaFoldDB" id="A0A2N1MUY4"/>
<evidence type="ECO:0000313" key="2">
    <source>
        <dbReference type="EMBL" id="PKK65445.1"/>
    </source>
</evidence>
<protein>
    <submittedName>
        <fullName evidence="2">Uncharacterized protein</fullName>
    </submittedName>
</protein>
<keyword evidence="1" id="KW-0175">Coiled coil</keyword>
<gene>
    <name evidence="2" type="ORF">RhiirC2_786155</name>
</gene>
<organism evidence="2 3">
    <name type="scientific">Rhizophagus irregularis</name>
    <dbReference type="NCBI Taxonomy" id="588596"/>
    <lineage>
        <taxon>Eukaryota</taxon>
        <taxon>Fungi</taxon>
        <taxon>Fungi incertae sedis</taxon>
        <taxon>Mucoromycota</taxon>
        <taxon>Glomeromycotina</taxon>
        <taxon>Glomeromycetes</taxon>
        <taxon>Glomerales</taxon>
        <taxon>Glomeraceae</taxon>
        <taxon>Rhizophagus</taxon>
    </lineage>
</organism>